<dbReference type="EMBL" id="QOKY01000160">
    <property type="protein sequence ID" value="RMZ55490.1"/>
    <property type="molecule type" value="Genomic_DNA"/>
</dbReference>
<evidence type="ECO:0000313" key="2">
    <source>
        <dbReference type="EMBL" id="KFM27110.1"/>
    </source>
</evidence>
<keyword evidence="4" id="KW-1185">Reference proteome</keyword>
<dbReference type="STRING" id="3075.A0A087SN06"/>
<dbReference type="RefSeq" id="XP_011400077.1">
    <property type="nucleotide sequence ID" value="XM_011401775.1"/>
</dbReference>
<dbReference type="PANTHER" id="PTHR37766">
    <property type="entry name" value="OS01G0897100 PROTEIN"/>
    <property type="match status" value="1"/>
</dbReference>
<feature type="region of interest" description="Disordered" evidence="1">
    <location>
        <begin position="381"/>
        <end position="418"/>
    </location>
</feature>
<reference evidence="3" key="4">
    <citation type="submission" date="2018-11" db="EMBL/GenBank/DDBJ databases">
        <title>Characterization of plant carbon substrate utilization by Auxenochlorella protothecoides.</title>
        <authorList>
            <person name="Vogler B.W."/>
            <person name="Starkenburg S.R."/>
            <person name="Sudasinghe N."/>
            <person name="Schambach J.Y."/>
            <person name="Rollin J.A."/>
            <person name="Pattathil S."/>
            <person name="Barry A.N."/>
        </authorList>
    </citation>
    <scope>NUCLEOTIDE SEQUENCE [LARGE SCALE GENOMIC DNA]</scope>
    <source>
        <strain evidence="3">UTEX 25</strain>
    </source>
</reference>
<dbReference type="Proteomes" id="UP000028924">
    <property type="component" value="Unassembled WGS sequence"/>
</dbReference>
<dbReference type="KEGG" id="apro:F751_1283"/>
<reference evidence="3" key="3">
    <citation type="submission" date="2018-10" db="EMBL/GenBank/DDBJ databases">
        <authorList>
            <person name="Hovde B."/>
            <person name="Zhang X."/>
        </authorList>
    </citation>
    <scope>NUCLEOTIDE SEQUENCE [LARGE SCALE GENOMIC DNA]</scope>
    <source>
        <strain evidence="3">UTEX 25</strain>
    </source>
</reference>
<gene>
    <name evidence="3" type="ORF">APUTEX25_000073</name>
    <name evidence="2" type="ORF">F751_1283</name>
</gene>
<organism evidence="2 4">
    <name type="scientific">Auxenochlorella protothecoides</name>
    <name type="common">Green microalga</name>
    <name type="synonym">Chlorella protothecoides</name>
    <dbReference type="NCBI Taxonomy" id="3075"/>
    <lineage>
        <taxon>Eukaryota</taxon>
        <taxon>Viridiplantae</taxon>
        <taxon>Chlorophyta</taxon>
        <taxon>core chlorophytes</taxon>
        <taxon>Trebouxiophyceae</taxon>
        <taxon>Chlorellales</taxon>
        <taxon>Chlorellaceae</taxon>
        <taxon>Auxenochlorella</taxon>
    </lineage>
</organism>
<dbReference type="Proteomes" id="UP000279271">
    <property type="component" value="Unassembled WGS sequence"/>
</dbReference>
<feature type="compositionally biased region" description="Basic residues" evidence="1">
    <location>
        <begin position="395"/>
        <end position="404"/>
    </location>
</feature>
<dbReference type="GeneID" id="23612674"/>
<evidence type="ECO:0000256" key="1">
    <source>
        <dbReference type="SAM" id="MobiDB-lite"/>
    </source>
</evidence>
<sequence length="466" mass="49801">MVAEYRDGMDSSDPCLHLEAKQWLMNSISDLDMARYGHPSGHSDLLAQFIPQCRADVEASTSDFALAATQAIVETEPATLGPVLSRHPAFLSRCLRRRPSLLTWFAAFHPDGLQRSGMGAQALARYALAQRGSAWAHLVWAGKHAQAPVAVAQRPHYWCELDGAASAAGLAARDPGFLASPEVEGAVAGGTLLSVDPGFFASALHACLVDDPGGHMGREIHTALRGALGRPDRWRALTRRLLPSLSPEQLLALVRGLRASAAGLQDDAPEDLVFLHPAWPTLDGAVLASALGCSSRKLLAALQESEEVASVQGQAVRRALEVVQEETVEGHAFLRQRLTPDATALARHYLLGLFAARAGLLASRDPLAALRAGGLTVGPLGQATRKRGRIDTQGRSKRRRRRRRGDPESDEDSGGGAAAWELSWPSGESLLVRADTAVDQVLDCAAILLARDVRRCRLRAAGAGES</sequence>
<reference evidence="5" key="2">
    <citation type="journal article" date="2018" name="Algal Res.">
        <title>Characterization of plant carbon substrate utilization by Auxenochlorella protothecoides.</title>
        <authorList>
            <person name="Vogler B.W."/>
            <person name="Starkenburg S.R."/>
            <person name="Sudasinghe N."/>
            <person name="Schambach J.Y."/>
            <person name="Rollin J.A."/>
            <person name="Pattathil S."/>
            <person name="Barry A.N."/>
        </authorList>
    </citation>
    <scope>NUCLEOTIDE SEQUENCE [LARGE SCALE GENOMIC DNA]</scope>
    <source>
        <strain evidence="5">UTEX 25</strain>
    </source>
</reference>
<dbReference type="PANTHER" id="PTHR37766:SF1">
    <property type="entry name" value="OS01G0897100 PROTEIN"/>
    <property type="match status" value="1"/>
</dbReference>
<dbReference type="eggNOG" id="ENOG502QVQG">
    <property type="taxonomic scope" value="Eukaryota"/>
</dbReference>
<evidence type="ECO:0000313" key="3">
    <source>
        <dbReference type="EMBL" id="RMZ55490.1"/>
    </source>
</evidence>
<evidence type="ECO:0000313" key="5">
    <source>
        <dbReference type="Proteomes" id="UP000279271"/>
    </source>
</evidence>
<accession>A0A087SN06</accession>
<evidence type="ECO:0000313" key="4">
    <source>
        <dbReference type="Proteomes" id="UP000028924"/>
    </source>
</evidence>
<name>A0A087SN06_AUXPR</name>
<proteinExistence type="predicted"/>
<dbReference type="AlphaFoldDB" id="A0A087SN06"/>
<dbReference type="EMBL" id="KL662143">
    <property type="protein sequence ID" value="KFM27110.1"/>
    <property type="molecule type" value="Genomic_DNA"/>
</dbReference>
<reference evidence="2 4" key="1">
    <citation type="journal article" date="2014" name="BMC Genomics">
        <title>Oil accumulation mechanisms of the oleaginous microalga Chlorella protothecoides revealed through its genome, transcriptomes, and proteomes.</title>
        <authorList>
            <person name="Gao C."/>
            <person name="Wang Y."/>
            <person name="Shen Y."/>
            <person name="Yan D."/>
            <person name="He X."/>
            <person name="Dai J."/>
            <person name="Wu Q."/>
        </authorList>
    </citation>
    <scope>NUCLEOTIDE SEQUENCE [LARGE SCALE GENOMIC DNA]</scope>
    <source>
        <strain evidence="2 4">0710</strain>
    </source>
</reference>
<protein>
    <submittedName>
        <fullName evidence="2">Uncharacterized protein</fullName>
    </submittedName>
</protein>
<dbReference type="OrthoDB" id="1927237at2759"/>